<reference evidence="8 9" key="1">
    <citation type="submission" date="2019-04" db="EMBL/GenBank/DDBJ databases">
        <title>An improved genome assembly and genetic linkage map for asparagus bean, Vigna unguiculata ssp. sesquipedialis.</title>
        <authorList>
            <person name="Xia Q."/>
            <person name="Zhang R."/>
            <person name="Dong Y."/>
        </authorList>
    </citation>
    <scope>NUCLEOTIDE SEQUENCE [LARGE SCALE GENOMIC DNA]</scope>
    <source>
        <tissue evidence="8">Leaf</tissue>
    </source>
</reference>
<feature type="compositionally biased region" description="Basic and acidic residues" evidence="5">
    <location>
        <begin position="248"/>
        <end position="286"/>
    </location>
</feature>
<evidence type="ECO:0000256" key="4">
    <source>
        <dbReference type="PROSITE-ProRule" id="PRU00723"/>
    </source>
</evidence>
<dbReference type="PANTHER" id="PTHR35323:SF5">
    <property type="entry name" value="ZINC FINGER CCCH DOMAIN-CONTAINING PROTEIN 62"/>
    <property type="match status" value="1"/>
</dbReference>
<proteinExistence type="predicted"/>
<dbReference type="Pfam" id="PF02037">
    <property type="entry name" value="SAP"/>
    <property type="match status" value="1"/>
</dbReference>
<feature type="zinc finger region" description="C3H1-type" evidence="4">
    <location>
        <begin position="436"/>
        <end position="463"/>
    </location>
</feature>
<dbReference type="GO" id="GO:0008270">
    <property type="term" value="F:zinc ion binding"/>
    <property type="evidence" value="ECO:0007669"/>
    <property type="project" value="UniProtKB-KW"/>
</dbReference>
<dbReference type="InterPro" id="IPR056116">
    <property type="entry name" value="DUF7699"/>
</dbReference>
<organism evidence="8 9">
    <name type="scientific">Vigna unguiculata</name>
    <name type="common">Cowpea</name>
    <dbReference type="NCBI Taxonomy" id="3917"/>
    <lineage>
        <taxon>Eukaryota</taxon>
        <taxon>Viridiplantae</taxon>
        <taxon>Streptophyta</taxon>
        <taxon>Embryophyta</taxon>
        <taxon>Tracheophyta</taxon>
        <taxon>Spermatophyta</taxon>
        <taxon>Magnoliopsida</taxon>
        <taxon>eudicotyledons</taxon>
        <taxon>Gunneridae</taxon>
        <taxon>Pentapetalae</taxon>
        <taxon>rosids</taxon>
        <taxon>fabids</taxon>
        <taxon>Fabales</taxon>
        <taxon>Fabaceae</taxon>
        <taxon>Papilionoideae</taxon>
        <taxon>50 kb inversion clade</taxon>
        <taxon>NPAAA clade</taxon>
        <taxon>indigoferoid/millettioid clade</taxon>
        <taxon>Phaseoleae</taxon>
        <taxon>Vigna</taxon>
    </lineage>
</organism>
<dbReference type="Pfam" id="PF18044">
    <property type="entry name" value="zf-CCCH_4"/>
    <property type="match status" value="1"/>
</dbReference>
<dbReference type="InterPro" id="IPR000571">
    <property type="entry name" value="Znf_CCCH"/>
</dbReference>
<dbReference type="PROSITE" id="PS50800">
    <property type="entry name" value="SAP"/>
    <property type="match status" value="1"/>
</dbReference>
<keyword evidence="1 4" id="KW-0479">Metal-binding</keyword>
<dbReference type="PROSITE" id="PS50103">
    <property type="entry name" value="ZF_C3H1"/>
    <property type="match status" value="1"/>
</dbReference>
<dbReference type="AlphaFoldDB" id="A0A4D6MNZ5"/>
<evidence type="ECO:0000256" key="2">
    <source>
        <dbReference type="ARBA" id="ARBA00022771"/>
    </source>
</evidence>
<keyword evidence="2 4" id="KW-0863">Zinc-finger</keyword>
<evidence type="ECO:0000256" key="1">
    <source>
        <dbReference type="ARBA" id="ARBA00022723"/>
    </source>
</evidence>
<dbReference type="EMBL" id="CP039352">
    <property type="protein sequence ID" value="QCE02362.1"/>
    <property type="molecule type" value="Genomic_DNA"/>
</dbReference>
<evidence type="ECO:0000259" key="7">
    <source>
        <dbReference type="PROSITE" id="PS50800"/>
    </source>
</evidence>
<evidence type="ECO:0000256" key="3">
    <source>
        <dbReference type="ARBA" id="ARBA00022833"/>
    </source>
</evidence>
<dbReference type="InterPro" id="IPR003034">
    <property type="entry name" value="SAP_dom"/>
</dbReference>
<dbReference type="Pfam" id="PF24766">
    <property type="entry name" value="DUF7699"/>
    <property type="match status" value="1"/>
</dbReference>
<evidence type="ECO:0000313" key="8">
    <source>
        <dbReference type="EMBL" id="QCE02362.1"/>
    </source>
</evidence>
<feature type="compositionally biased region" description="Polar residues" evidence="5">
    <location>
        <begin position="287"/>
        <end position="305"/>
    </location>
</feature>
<keyword evidence="3 4" id="KW-0862">Zinc</keyword>
<evidence type="ECO:0008006" key="10">
    <source>
        <dbReference type="Google" id="ProtNLM"/>
    </source>
</evidence>
<dbReference type="SMART" id="SM00356">
    <property type="entry name" value="ZnF_C3H1"/>
    <property type="match status" value="1"/>
</dbReference>
<protein>
    <recommendedName>
        <fullName evidence="10">Zinc finger CCCH domain-containing protein 62-like</fullName>
    </recommendedName>
</protein>
<feature type="region of interest" description="Disordered" evidence="5">
    <location>
        <begin position="1"/>
        <end position="41"/>
    </location>
</feature>
<evidence type="ECO:0000313" key="9">
    <source>
        <dbReference type="Proteomes" id="UP000501690"/>
    </source>
</evidence>
<dbReference type="SUPFAM" id="SSF68906">
    <property type="entry name" value="SAP domain"/>
    <property type="match status" value="1"/>
</dbReference>
<evidence type="ECO:0000256" key="5">
    <source>
        <dbReference type="SAM" id="MobiDB-lite"/>
    </source>
</evidence>
<feature type="region of interest" description="Disordered" evidence="5">
    <location>
        <begin position="248"/>
        <end position="305"/>
    </location>
</feature>
<dbReference type="InterPro" id="IPR036855">
    <property type="entry name" value="Znf_CCCH_sf"/>
</dbReference>
<dbReference type="PANTHER" id="PTHR35323">
    <property type="entry name" value="SAP DOMAIN-CONTAINING PROTEIN"/>
    <property type="match status" value="1"/>
</dbReference>
<accession>A0A4D6MNZ5</accession>
<dbReference type="SMART" id="SM00513">
    <property type="entry name" value="SAP"/>
    <property type="match status" value="1"/>
</dbReference>
<evidence type="ECO:0000259" key="6">
    <source>
        <dbReference type="PROSITE" id="PS50103"/>
    </source>
</evidence>
<keyword evidence="9" id="KW-1185">Reference proteome</keyword>
<dbReference type="InterPro" id="IPR041367">
    <property type="entry name" value="Znf-CCCH_4"/>
</dbReference>
<sequence>MAIEDSPMELIEISTESEGSDSDSDWEDSGEDSDYDALEETHSKFSNLSLKQKEKARSIEEKGRGEEVLATTASVNDGENFGKVQKLIEEGLLEKLKVDECKLYLRKNGLRLTGNKDTLIERIREHLKILNGGEKKYPPSSFVLNCKGDACTGDVVLFEQNVYEMFSIASRSATGPSCGKRIVAGRIVKESYGAAKQQHTFTIEVLWSKGEKPLPPLYPLLIKGRNLYRLKTLRQKWEDEAKRQRILMEKHSRGSLARADREARVQEKEKRKSTKENRVSKKEARNQRQSNSHITRPQYQPQGTNVVINTENPEFPSRNSVLPFNIMEERSSILNNPAAIFGGTSFAVHSMHNQQAWNYTSDFRNTFDIGRVRGADIGANYNYADPHFRENLHSFVNCHPNMAQKTTGFPMGTHHRIPLANANHSHPFMAPNRESFKVNQVCRHYSRGRCFFGDNCKFLHDLRDRGNA</sequence>
<dbReference type="Gene3D" id="1.10.720.30">
    <property type="entry name" value="SAP domain"/>
    <property type="match status" value="1"/>
</dbReference>
<feature type="compositionally biased region" description="Acidic residues" evidence="5">
    <location>
        <begin position="18"/>
        <end position="38"/>
    </location>
</feature>
<feature type="domain" description="SAP" evidence="7">
    <location>
        <begin position="93"/>
        <end position="127"/>
    </location>
</feature>
<dbReference type="SUPFAM" id="SSF90229">
    <property type="entry name" value="CCCH zinc finger"/>
    <property type="match status" value="1"/>
</dbReference>
<dbReference type="Proteomes" id="UP000501690">
    <property type="component" value="Linkage Group LG8"/>
</dbReference>
<gene>
    <name evidence="8" type="ORF">DEO72_LG8g373</name>
</gene>
<feature type="domain" description="C3H1-type" evidence="6">
    <location>
        <begin position="436"/>
        <end position="463"/>
    </location>
</feature>
<dbReference type="InterPro" id="IPR036361">
    <property type="entry name" value="SAP_dom_sf"/>
</dbReference>
<dbReference type="Gene3D" id="4.10.1000.10">
    <property type="entry name" value="Zinc finger, CCCH-type"/>
    <property type="match status" value="1"/>
</dbReference>
<name>A0A4D6MNZ5_VIGUN</name>